<dbReference type="PROSITE" id="PS01031">
    <property type="entry name" value="SHSP"/>
    <property type="match status" value="1"/>
</dbReference>
<evidence type="ECO:0000256" key="8">
    <source>
        <dbReference type="ARBA" id="ARBA00012085"/>
    </source>
</evidence>
<dbReference type="Pfam" id="PF00291">
    <property type="entry name" value="PALP"/>
    <property type="match status" value="1"/>
</dbReference>
<evidence type="ECO:0000256" key="15">
    <source>
        <dbReference type="SAM" id="MobiDB-lite"/>
    </source>
</evidence>
<dbReference type="FunFam" id="3.40.640.10:FF:000009">
    <property type="entry name" value="Cystathionine gamma-synthase homolog"/>
    <property type="match status" value="1"/>
</dbReference>
<dbReference type="Gene3D" id="2.60.40.790">
    <property type="match status" value="1"/>
</dbReference>
<evidence type="ECO:0000256" key="5">
    <source>
        <dbReference type="ARBA" id="ARBA00009077"/>
    </source>
</evidence>
<dbReference type="PROSITE" id="PS00868">
    <property type="entry name" value="CYS_MET_METAB_PP"/>
    <property type="match status" value="1"/>
</dbReference>
<dbReference type="CDD" id="cd01561">
    <property type="entry name" value="CBS_like"/>
    <property type="match status" value="1"/>
</dbReference>
<evidence type="ECO:0000256" key="13">
    <source>
        <dbReference type="PROSITE-ProRule" id="PRU00285"/>
    </source>
</evidence>
<feature type="transmembrane region" description="Helical" evidence="16">
    <location>
        <begin position="735"/>
        <end position="755"/>
    </location>
</feature>
<dbReference type="GO" id="GO:0003962">
    <property type="term" value="F:cystathionine gamma-synthase activity"/>
    <property type="evidence" value="ECO:0007669"/>
    <property type="project" value="TreeGrafter"/>
</dbReference>
<evidence type="ECO:0000256" key="7">
    <source>
        <dbReference type="ARBA" id="ARBA00012041"/>
    </source>
</evidence>
<evidence type="ECO:0000256" key="1">
    <source>
        <dbReference type="ARBA" id="ARBA00001933"/>
    </source>
</evidence>
<dbReference type="InterPro" id="IPR008978">
    <property type="entry name" value="HSP20-like_chaperone"/>
</dbReference>
<dbReference type="InterPro" id="IPR007136">
    <property type="entry name" value="DUF347"/>
</dbReference>
<dbReference type="Proteomes" id="UP000887540">
    <property type="component" value="Unplaced"/>
</dbReference>
<keyword evidence="9" id="KW-0663">Pyridoxal phosphate</keyword>
<proteinExistence type="inferred from homology"/>
<evidence type="ECO:0000256" key="10">
    <source>
        <dbReference type="ARBA" id="ARBA00023192"/>
    </source>
</evidence>
<dbReference type="GO" id="GO:0004123">
    <property type="term" value="F:cystathionine gamma-lyase activity"/>
    <property type="evidence" value="ECO:0007669"/>
    <property type="project" value="TreeGrafter"/>
</dbReference>
<dbReference type="GO" id="GO:0004122">
    <property type="term" value="F:cystathionine beta-synthase activity"/>
    <property type="evidence" value="ECO:0007669"/>
    <property type="project" value="UniProtKB-EC"/>
</dbReference>
<feature type="region of interest" description="Disordered" evidence="15">
    <location>
        <begin position="619"/>
        <end position="652"/>
    </location>
</feature>
<feature type="compositionally biased region" description="Basic and acidic residues" evidence="15">
    <location>
        <begin position="1651"/>
        <end position="1691"/>
    </location>
</feature>
<comment type="catalytic activity">
    <reaction evidence="12">
        <text>L-homocysteine + L-serine = L,L-cystathionine + H2O</text>
        <dbReference type="Rhea" id="RHEA:10112"/>
        <dbReference type="ChEBI" id="CHEBI:15377"/>
        <dbReference type="ChEBI" id="CHEBI:33384"/>
        <dbReference type="ChEBI" id="CHEBI:58161"/>
        <dbReference type="ChEBI" id="CHEBI:58199"/>
        <dbReference type="EC" id="4.2.1.22"/>
    </reaction>
</comment>
<evidence type="ECO:0000313" key="18">
    <source>
        <dbReference type="Proteomes" id="UP000887540"/>
    </source>
</evidence>
<evidence type="ECO:0000259" key="17">
    <source>
        <dbReference type="PROSITE" id="PS01031"/>
    </source>
</evidence>
<keyword evidence="16" id="KW-1133">Transmembrane helix</keyword>
<dbReference type="Pfam" id="PF03988">
    <property type="entry name" value="DUF347"/>
    <property type="match status" value="4"/>
</dbReference>
<evidence type="ECO:0000313" key="19">
    <source>
        <dbReference type="WBParaSite" id="ACRNAN_scaffold857.g8297.t1"/>
    </source>
</evidence>
<dbReference type="EC" id="4.4.1.1" evidence="8"/>
<dbReference type="EC" id="4.2.1.22" evidence="7"/>
<feature type="transmembrane region" description="Helical" evidence="16">
    <location>
        <begin position="679"/>
        <end position="698"/>
    </location>
</feature>
<feature type="compositionally biased region" description="Basic and acidic residues" evidence="15">
    <location>
        <begin position="366"/>
        <end position="390"/>
    </location>
</feature>
<feature type="region of interest" description="Disordered" evidence="15">
    <location>
        <begin position="1124"/>
        <end position="1149"/>
    </location>
</feature>
<accession>A0A914EIA6</accession>
<feature type="region of interest" description="Disordered" evidence="15">
    <location>
        <begin position="1332"/>
        <end position="1483"/>
    </location>
</feature>
<organism evidence="18 19">
    <name type="scientific">Acrobeloides nanus</name>
    <dbReference type="NCBI Taxonomy" id="290746"/>
    <lineage>
        <taxon>Eukaryota</taxon>
        <taxon>Metazoa</taxon>
        <taxon>Ecdysozoa</taxon>
        <taxon>Nematoda</taxon>
        <taxon>Chromadorea</taxon>
        <taxon>Rhabditida</taxon>
        <taxon>Tylenchina</taxon>
        <taxon>Cephalobomorpha</taxon>
        <taxon>Cephaloboidea</taxon>
        <taxon>Cephalobidae</taxon>
        <taxon>Acrobeloides</taxon>
    </lineage>
</organism>
<evidence type="ECO:0000256" key="4">
    <source>
        <dbReference type="ARBA" id="ARBA00007103"/>
    </source>
</evidence>
<feature type="compositionally biased region" description="Basic and acidic residues" evidence="15">
    <location>
        <begin position="1342"/>
        <end position="1423"/>
    </location>
</feature>
<evidence type="ECO:0000256" key="6">
    <source>
        <dbReference type="ARBA" id="ARBA00011245"/>
    </source>
</evidence>
<dbReference type="GO" id="GO:0019343">
    <property type="term" value="P:cysteine biosynthetic process via cystathionine"/>
    <property type="evidence" value="ECO:0007669"/>
    <property type="project" value="TreeGrafter"/>
</dbReference>
<feature type="region of interest" description="Disordered" evidence="15">
    <location>
        <begin position="1498"/>
        <end position="1732"/>
    </location>
</feature>
<evidence type="ECO:0000256" key="16">
    <source>
        <dbReference type="SAM" id="Phobius"/>
    </source>
</evidence>
<name>A0A914EIA6_9BILA</name>
<dbReference type="Pfam" id="PF00011">
    <property type="entry name" value="HSP20"/>
    <property type="match status" value="1"/>
</dbReference>
<evidence type="ECO:0000256" key="9">
    <source>
        <dbReference type="ARBA" id="ARBA00022898"/>
    </source>
</evidence>
<dbReference type="InterPro" id="IPR015424">
    <property type="entry name" value="PyrdxlP-dep_Trfase"/>
</dbReference>
<feature type="region of interest" description="Disordered" evidence="15">
    <location>
        <begin position="275"/>
        <end position="506"/>
    </location>
</feature>
<protein>
    <recommendedName>
        <fullName evidence="11">Gamma-cystathionase</fullName>
        <ecNumber evidence="7">4.2.1.22</ecNumber>
        <ecNumber evidence="8">4.4.1.1</ecNumber>
    </recommendedName>
</protein>
<keyword evidence="10" id="KW-0198">Cysteine biosynthesis</keyword>
<feature type="transmembrane region" description="Helical" evidence="16">
    <location>
        <begin position="40"/>
        <end position="65"/>
    </location>
</feature>
<feature type="region of interest" description="Disordered" evidence="15">
    <location>
        <begin position="1191"/>
        <end position="1216"/>
    </location>
</feature>
<feature type="compositionally biased region" description="Basic and acidic residues" evidence="15">
    <location>
        <begin position="398"/>
        <end position="414"/>
    </location>
</feature>
<comment type="similarity">
    <text evidence="4">Belongs to the cysteine synthase/cystathionine beta-synthase family.</text>
</comment>
<keyword evidence="16" id="KW-0472">Membrane</keyword>
<feature type="domain" description="SHSP" evidence="17">
    <location>
        <begin position="183"/>
        <end position="298"/>
    </location>
</feature>
<feature type="compositionally biased region" description="Basic and acidic residues" evidence="15">
    <location>
        <begin position="1702"/>
        <end position="1723"/>
    </location>
</feature>
<dbReference type="Gene3D" id="3.40.50.1100">
    <property type="match status" value="2"/>
</dbReference>
<dbReference type="SUPFAM" id="SSF49764">
    <property type="entry name" value="HSP20-like chaperones"/>
    <property type="match status" value="1"/>
</dbReference>
<feature type="transmembrane region" description="Helical" evidence="16">
    <location>
        <begin position="710"/>
        <end position="728"/>
    </location>
</feature>
<dbReference type="Pfam" id="PF01053">
    <property type="entry name" value="Cys_Met_Meta_PP"/>
    <property type="match status" value="1"/>
</dbReference>
<dbReference type="InterPro" id="IPR002068">
    <property type="entry name" value="A-crystallin/Hsp20_dom"/>
</dbReference>
<evidence type="ECO:0000256" key="11">
    <source>
        <dbReference type="ARBA" id="ARBA00029853"/>
    </source>
</evidence>
<dbReference type="Gene3D" id="3.40.640.10">
    <property type="entry name" value="Type I PLP-dependent aspartate aminotransferase-like (Major domain)"/>
    <property type="match status" value="1"/>
</dbReference>
<feature type="transmembrane region" description="Helical" evidence="16">
    <location>
        <begin position="775"/>
        <end position="795"/>
    </location>
</feature>
<feature type="compositionally biased region" description="Basic and acidic residues" evidence="15">
    <location>
        <begin position="1444"/>
        <end position="1459"/>
    </location>
</feature>
<comment type="subunit">
    <text evidence="6">Monomer.</text>
</comment>
<dbReference type="GO" id="GO:0009086">
    <property type="term" value="P:methionine biosynthetic process"/>
    <property type="evidence" value="ECO:0007669"/>
    <property type="project" value="UniProtKB-ARBA"/>
</dbReference>
<dbReference type="SUPFAM" id="SSF53383">
    <property type="entry name" value="PLP-dependent transferases"/>
    <property type="match status" value="1"/>
</dbReference>
<dbReference type="CDD" id="cd06464">
    <property type="entry name" value="ACD_sHsps-like"/>
    <property type="match status" value="1"/>
</dbReference>
<keyword evidence="10" id="KW-0028">Amino-acid biosynthesis</keyword>
<dbReference type="FunFam" id="3.40.50.1100:FF:000118">
    <property type="entry name" value="Related to CYS4-cystathionine beta-synthase"/>
    <property type="match status" value="1"/>
</dbReference>
<evidence type="ECO:0000256" key="12">
    <source>
        <dbReference type="ARBA" id="ARBA00047490"/>
    </source>
</evidence>
<dbReference type="InterPro" id="IPR036052">
    <property type="entry name" value="TrpB-like_PALP_sf"/>
</dbReference>
<dbReference type="WBParaSite" id="ACRNAN_scaffold857.g8297.t1">
    <property type="protein sequence ID" value="ACRNAN_scaffold857.g8297.t1"/>
    <property type="gene ID" value="ACRNAN_scaffold857.g8297"/>
</dbReference>
<feature type="compositionally biased region" description="Basic and acidic residues" evidence="15">
    <location>
        <begin position="1194"/>
        <end position="1203"/>
    </location>
</feature>
<evidence type="ECO:0000256" key="3">
    <source>
        <dbReference type="ARBA" id="ARBA00005038"/>
    </source>
</evidence>
<dbReference type="InterPro" id="IPR001926">
    <property type="entry name" value="TrpB-like_PALP"/>
</dbReference>
<dbReference type="GO" id="GO:0019346">
    <property type="term" value="P:transsulfuration"/>
    <property type="evidence" value="ECO:0007669"/>
    <property type="project" value="InterPro"/>
</dbReference>
<dbReference type="SUPFAM" id="SSF53686">
    <property type="entry name" value="Tryptophan synthase beta subunit-like PLP-dependent enzymes"/>
    <property type="match status" value="1"/>
</dbReference>
<comment type="pathway">
    <text evidence="3">Amino-acid biosynthesis; L-cysteine biosynthesis; L-cysteine from L-homocysteine and L-serine: step 2/2.</text>
</comment>
<dbReference type="FunFam" id="3.40.50.1100:FF:000003">
    <property type="entry name" value="Cystathionine beta-synthase"/>
    <property type="match status" value="1"/>
</dbReference>
<dbReference type="InterPro" id="IPR015421">
    <property type="entry name" value="PyrdxlP-dep_Trfase_major"/>
</dbReference>
<reference evidence="19" key="1">
    <citation type="submission" date="2022-11" db="UniProtKB">
        <authorList>
            <consortium name="WormBaseParasite"/>
        </authorList>
    </citation>
    <scope>IDENTIFICATION</scope>
</reference>
<feature type="compositionally biased region" description="Basic and acidic residues" evidence="15">
    <location>
        <begin position="275"/>
        <end position="333"/>
    </location>
</feature>
<evidence type="ECO:0000256" key="14">
    <source>
        <dbReference type="RuleBase" id="RU003616"/>
    </source>
</evidence>
<comment type="similarity">
    <text evidence="5">Belongs to the trans-sulfuration enzymes family.</text>
</comment>
<feature type="transmembrane region" description="Helical" evidence="16">
    <location>
        <begin position="802"/>
        <end position="823"/>
    </location>
</feature>
<keyword evidence="16" id="KW-0812">Transmembrane</keyword>
<comment type="cofactor">
    <cofactor evidence="1">
        <name>pyridoxal 5'-phosphate</name>
        <dbReference type="ChEBI" id="CHEBI:597326"/>
    </cofactor>
</comment>
<dbReference type="GO" id="GO:0005737">
    <property type="term" value="C:cytoplasm"/>
    <property type="evidence" value="ECO:0007669"/>
    <property type="project" value="TreeGrafter"/>
</dbReference>
<feature type="compositionally biased region" description="Basic and acidic residues" evidence="15">
    <location>
        <begin position="1624"/>
        <end position="1642"/>
    </location>
</feature>
<dbReference type="InterPro" id="IPR054542">
    <property type="entry name" value="Cys_met_metab_PP"/>
</dbReference>
<feature type="transmembrane region" description="Helical" evidence="16">
    <location>
        <begin position="517"/>
        <end position="540"/>
    </location>
</feature>
<dbReference type="NCBIfam" id="NF005871">
    <property type="entry name" value="PRK07811.1"/>
    <property type="match status" value="1"/>
</dbReference>
<keyword evidence="18" id="KW-1185">Reference proteome</keyword>
<feature type="compositionally biased region" description="Basic and acidic residues" evidence="15">
    <location>
        <begin position="459"/>
        <end position="506"/>
    </location>
</feature>
<feature type="compositionally biased region" description="Basic and acidic residues" evidence="15">
    <location>
        <begin position="1597"/>
        <end position="1614"/>
    </location>
</feature>
<comment type="pathway">
    <text evidence="2">Amino-acid biosynthesis; L-cysteine biosynthesis; L-cysteine from L-homocysteine and L-serine: step 1/2.</text>
</comment>
<evidence type="ECO:0000256" key="2">
    <source>
        <dbReference type="ARBA" id="ARBA00005003"/>
    </source>
</evidence>
<feature type="compositionally biased region" description="Basic and acidic residues" evidence="15">
    <location>
        <begin position="1498"/>
        <end position="1531"/>
    </location>
</feature>
<comment type="similarity">
    <text evidence="13 14">Belongs to the small heat shock protein (HSP20) family.</text>
</comment>
<dbReference type="Gene3D" id="3.90.1150.10">
    <property type="entry name" value="Aspartate Aminotransferase, domain 1"/>
    <property type="match status" value="1"/>
</dbReference>
<dbReference type="FunFam" id="3.90.1150.10:FF:000033">
    <property type="entry name" value="Cystathionine gamma-synthase"/>
    <property type="match status" value="1"/>
</dbReference>
<dbReference type="CDD" id="cd00614">
    <property type="entry name" value="CGS_like"/>
    <property type="match status" value="1"/>
</dbReference>
<feature type="compositionally biased region" description="Low complexity" evidence="15">
    <location>
        <begin position="336"/>
        <end position="349"/>
    </location>
</feature>
<dbReference type="InterPro" id="IPR000277">
    <property type="entry name" value="Cys/Met-Metab_PyrdxlP-dep_enz"/>
</dbReference>
<dbReference type="PANTHER" id="PTHR11808">
    <property type="entry name" value="TRANS-SULFURATION ENZYME FAMILY MEMBER"/>
    <property type="match status" value="1"/>
</dbReference>
<feature type="compositionally biased region" description="Basic and acidic residues" evidence="15">
    <location>
        <begin position="1555"/>
        <end position="1579"/>
    </location>
</feature>
<dbReference type="GO" id="GO:0030170">
    <property type="term" value="F:pyridoxal phosphate binding"/>
    <property type="evidence" value="ECO:0007669"/>
    <property type="project" value="InterPro"/>
</dbReference>
<feature type="transmembrane region" description="Helical" evidence="16">
    <location>
        <begin position="861"/>
        <end position="880"/>
    </location>
</feature>
<sequence>MEGRVDVAAAAVVTRDADGRISMPDGVDNNGAVGTWGGSLVGLLIGVIGGPIGMLLGWTGGLLVGGAFDLRRVDRSAGALEQISSAIPIGGTALVAEVTEYAREVVDGEMAKLDGVVIRRPREEVLDEMEAAEEAYREAEKEARRHAHPGGCCIRPAHTGEPMATYDLLRDLERFATTTLDQTRRGPRQMPMDVYRDGDHYVLTADLPGVDPGSIDVDVDGQLLTIRAERTLPSGEGVSWITREREAGAYLRQLQLGRGIDTETISASYRDGVLKRDEHGCDRPGRHDGREHDDLEPARLQRRDPPEDRADEGARQHDETGRLGLVDRGDEGIAHGLPRQRQGRLPGPRAEGEPPLHLVPVVDDSAGEHAAGEGRDAHGVADDDRADRQRVACGQLERTGREHDRRREHDPRHDGCRHHRRVAPRPSDASGRHRRRDHEHRDEGQCDQPRVGDESGQQHADHRELHRAAHDRQQRRPQARHAEGGEHDRRDGREHPDTDERGEQDGRVNIIDSLGSLGPLALVLVAVIVFIENGLFFPFLPGDSLLFAAAILAVPLNTSWVLIAAIAAVAAIVGAELSFWIGRRYGRRLFRPGARLFKPEYLAEAHGFFERYGHRDRARDRRAGRHRGAREALEGQARMSATTSDAAPSRVPDPTPSFWVAKAASTALGEALSDFSIRVLPPVVAVLIAFVLFCAALALQFTRRRYVPEVYWFAVAMVGVFGTMAADVAHVVVGLPYAVSATLYAVFLAAVFLVWWRVERTLSVHAITTTRREAFYWAAVIGTFALGTAVGDFAAVTLGLGYAPSILVFAVLILVPALGYRFLRFGAVFAFWFAYVLTRPLGASVADWLGKPVDEGGVGVGSGWVSLGFALVMVIVVAIIRQRRSVAGTAPVAASDLGRVEHARAVHHDADGVAHGGKVDAEHAQRHPRLGAVVAHDRDEGGATGLDDVEHAHGGGRGIRRQSKLLGTHHDDESGCCACRVRTHRHEAERASGRPRLACRGQQHGVAEQARDLRRGRRRVDLGAASRLLEASAVEHRDRVAEGERFGGIMGDEHRRHAGAVEGIDDLRAHLGAQRRVEGAEGLVEQQHARVGRECAGERDTLLLAAGDLVRIALEQVGLDAGESGCRGDRVTPGATRDPAEAEGDVCSRGQVGEEGAVLRDVADPAAVRRDLTLGGGDQIIAESDLAAGDALEAGDRPKERRLATARGADDGETLSVREPQRDVVQHGVSAQGHRHLGEVEGGHAVFFRRASARSSATLGTDRAISRIAYGAADAKSALIVADQNWVASVLVPAGASSRVAVSSFAQPRPLRAERAAPERARGLFEPARHLGEAGAQAHQRPRQEHDDVGRDHRDRRLVDGRKHPQGDRHEREGDDDRRQAAREVHRAFDHAGHAARVPHREPRAGQGDDGRRDRAARREHQGLPEGGEQVAGRPGLRAQGPAHEAHARHTDSECEHEGQCQGHGHRAPPESVRHGGARRTAADACVARGAACRRLADEQHEAQQREHHAECVGGRTRERRLELADDRGGEGVEPQQCEGAVLGEQVQPDDQSAAEDRDAQLGEGHAQEVRADRDEEPSRQSAEGGHRRHPSVAADESGHRERSSERDGPDAPPREGGALDDPCGEHPDGHAQRNPHHDQADRVQQQLADPRPEDERRQLRPALIDRDPGDEADGHEHERGDHEREHDQRRRGSTSPAPEGRAADRGARSESGVDRRRLQRVERRQRRVGGDAAADRVLEAGAVAQHLLARGGGDERDERLCRLLVGAGLQHATARDADEGARVLVREVGQLRVVAVLLRLRLIDEPVVVVDDAERHLAGVDGLHDGRVALVGDGVLLHRVEPGGRRIDALLLQDRGHDRLEIGPGGGCRPLALPLRLLEVHDRRRQLVGGDERRVVDHHRRAGGDAGPVAAGGAVGGRNVVEGRGIDRGEEPGLLDERHRRRVLREEDVGGRCGALLHDLVAELGVVPVAKDDLHTGLLRERVGPCLGEFFVLCVVDRDGLAGDVAGCARAGRRRGRARGEADGDGENGGCRGETACGTAGHDGNLRSMGGKAYLTWASVTDLVGNTPLVRLNAVTAGIRATVLAKVEYFNPGGSSKDRIAASIIDAAERGGLLRPGGTIVEPTSGNTGVGLALVAQQRGYRCVFVVPDKVAEDKRAVLRAYGADVVVTPTNVEPDDPTSYYSVSDRLAREIPGAFKPNQYANPNGPASHYRSTGPEIWRDTDGRLTHFVAGVGTGGTITGTGRFLRDAAGSAVRIIGVDPVGSIYSGGPVHGYDVEGVGEDMWPEAFDPTVVDAYERVSDAESFAMARRLAREEGLLVGGSSGMAVVGALRVARDLDEHAVVVVLLPDHGRGYLSKLERMTDHASSARGFDSLAVHAGQEFDPTTGAVIPPVHFSSTYAQDGIGGLRGGYEYGRSGNPTRTALERQIAAIEGGVHGLSFASGLAAEDALLRAALQPGDEVLLGNDVYGGTYRLIARILGPWGVGLRVVDMSDLAQVEAALAERPAKIVWVETPSNPLLRVTDIAGLARLGHAAGAVVVVDNTFASPALQQPLALGADVVVHSTTKYLGGHSDVIGGALVIADDALAEKARFLQFATGAVSGPLDAWLTTRGIKTLAVRMQRHSENAQQIAEVLEGHDRVARVYYPGLPSHPGHELAARQMSAFGGIVTLDLGDGASARRFAESTRLFTLAESLGGVESLVNYPDEMTHASVRGTELAVPESVVRLSVGIESVDDLVADLEQALAAL</sequence>
<dbReference type="InterPro" id="IPR015422">
    <property type="entry name" value="PyrdxlP-dep_Trfase_small"/>
</dbReference>
<dbReference type="PANTHER" id="PTHR11808:SF15">
    <property type="entry name" value="CYSTATHIONINE GAMMA-LYASE"/>
    <property type="match status" value="1"/>
</dbReference>
<feature type="transmembrane region" description="Helical" evidence="16">
    <location>
        <begin position="560"/>
        <end position="581"/>
    </location>
</feature>